<accession>X0XJC4</accession>
<organism evidence="2">
    <name type="scientific">marine sediment metagenome</name>
    <dbReference type="NCBI Taxonomy" id="412755"/>
    <lineage>
        <taxon>unclassified sequences</taxon>
        <taxon>metagenomes</taxon>
        <taxon>ecological metagenomes</taxon>
    </lineage>
</organism>
<evidence type="ECO:0000313" key="2">
    <source>
        <dbReference type="EMBL" id="GAG43285.1"/>
    </source>
</evidence>
<gene>
    <name evidence="2" type="ORF">S01H1_85888</name>
</gene>
<proteinExistence type="predicted"/>
<feature type="non-terminal residue" evidence="2">
    <location>
        <position position="1"/>
    </location>
</feature>
<keyword evidence="1" id="KW-0472">Membrane</keyword>
<dbReference type="EMBL" id="BARS01059185">
    <property type="protein sequence ID" value="GAG43285.1"/>
    <property type="molecule type" value="Genomic_DNA"/>
</dbReference>
<keyword evidence="1" id="KW-0812">Transmembrane</keyword>
<comment type="caution">
    <text evidence="2">The sequence shown here is derived from an EMBL/GenBank/DDBJ whole genome shotgun (WGS) entry which is preliminary data.</text>
</comment>
<protein>
    <submittedName>
        <fullName evidence="2">Uncharacterized protein</fullName>
    </submittedName>
</protein>
<feature type="transmembrane region" description="Helical" evidence="1">
    <location>
        <begin position="6"/>
        <end position="27"/>
    </location>
</feature>
<reference evidence="2" key="1">
    <citation type="journal article" date="2014" name="Front. Microbiol.">
        <title>High frequency of phylogenetically diverse reductive dehalogenase-homologous genes in deep subseafloor sedimentary metagenomes.</title>
        <authorList>
            <person name="Kawai M."/>
            <person name="Futagami T."/>
            <person name="Toyoda A."/>
            <person name="Takaki Y."/>
            <person name="Nishi S."/>
            <person name="Hori S."/>
            <person name="Arai W."/>
            <person name="Tsubouchi T."/>
            <person name="Morono Y."/>
            <person name="Uchiyama I."/>
            <person name="Ito T."/>
            <person name="Fujiyama A."/>
            <person name="Inagaki F."/>
            <person name="Takami H."/>
        </authorList>
    </citation>
    <scope>NUCLEOTIDE SEQUENCE</scope>
    <source>
        <strain evidence="2">Expedition CK06-06</strain>
    </source>
</reference>
<sequence>YALGLEVIGLLVLVFSVLAFALHEVLVRKCGL</sequence>
<keyword evidence="1" id="KW-1133">Transmembrane helix</keyword>
<name>X0XJC4_9ZZZZ</name>
<evidence type="ECO:0000256" key="1">
    <source>
        <dbReference type="SAM" id="Phobius"/>
    </source>
</evidence>
<dbReference type="AlphaFoldDB" id="X0XJC4"/>